<gene>
    <name evidence="1" type="ORF">V5O48_014816</name>
</gene>
<protein>
    <submittedName>
        <fullName evidence="1">Uncharacterized protein</fullName>
    </submittedName>
</protein>
<comment type="caution">
    <text evidence="1">The sequence shown here is derived from an EMBL/GenBank/DDBJ whole genome shotgun (WGS) entry which is preliminary data.</text>
</comment>
<accession>A0ABR3EW83</accession>
<evidence type="ECO:0000313" key="2">
    <source>
        <dbReference type="Proteomes" id="UP001465976"/>
    </source>
</evidence>
<organism evidence="1 2">
    <name type="scientific">Marasmius crinis-equi</name>
    <dbReference type="NCBI Taxonomy" id="585013"/>
    <lineage>
        <taxon>Eukaryota</taxon>
        <taxon>Fungi</taxon>
        <taxon>Dikarya</taxon>
        <taxon>Basidiomycota</taxon>
        <taxon>Agaricomycotina</taxon>
        <taxon>Agaricomycetes</taxon>
        <taxon>Agaricomycetidae</taxon>
        <taxon>Agaricales</taxon>
        <taxon>Marasmiineae</taxon>
        <taxon>Marasmiaceae</taxon>
        <taxon>Marasmius</taxon>
    </lineage>
</organism>
<reference evidence="1 2" key="1">
    <citation type="submission" date="2024-02" db="EMBL/GenBank/DDBJ databases">
        <title>A draft genome for the cacao thread blight pathogen Marasmius crinis-equi.</title>
        <authorList>
            <person name="Cohen S.P."/>
            <person name="Baruah I.K."/>
            <person name="Amoako-Attah I."/>
            <person name="Bukari Y."/>
            <person name="Meinhardt L.W."/>
            <person name="Bailey B.A."/>
        </authorList>
    </citation>
    <scope>NUCLEOTIDE SEQUENCE [LARGE SCALE GENOMIC DNA]</scope>
    <source>
        <strain evidence="1 2">GH-76</strain>
    </source>
</reference>
<dbReference type="EMBL" id="JBAHYK010001654">
    <property type="protein sequence ID" value="KAL0567177.1"/>
    <property type="molecule type" value="Genomic_DNA"/>
</dbReference>
<dbReference type="Proteomes" id="UP001465976">
    <property type="component" value="Unassembled WGS sequence"/>
</dbReference>
<proteinExistence type="predicted"/>
<sequence>MRGFNPTTVDFSRHCDYGDIMFEPVRFQPSLTSDRFEELDVVGSAGVKPEYRTVQELVESVYMSLPVLFGDVPGEEPAVSSKADVWPRSASSLSWAALKVSDILAMGF</sequence>
<evidence type="ECO:0000313" key="1">
    <source>
        <dbReference type="EMBL" id="KAL0567177.1"/>
    </source>
</evidence>
<name>A0ABR3EW83_9AGAR</name>
<keyword evidence="2" id="KW-1185">Reference proteome</keyword>